<dbReference type="InterPro" id="IPR052358">
    <property type="entry name" value="Aro_Compnd_Degr_Hydrolases"/>
</dbReference>
<dbReference type="Pfam" id="PF04909">
    <property type="entry name" value="Amidohydro_2"/>
    <property type="match status" value="1"/>
</dbReference>
<dbReference type="RefSeq" id="WP_089964141.1">
    <property type="nucleotide sequence ID" value="NZ_FNAV01000037.1"/>
</dbReference>
<evidence type="ECO:0000313" key="2">
    <source>
        <dbReference type="EMBL" id="SDF62327.1"/>
    </source>
</evidence>
<name>A0A1G7MKU6_9RHOB</name>
<dbReference type="EMBL" id="FNAV01000037">
    <property type="protein sequence ID" value="SDF62327.1"/>
    <property type="molecule type" value="Genomic_DNA"/>
</dbReference>
<protein>
    <submittedName>
        <fullName evidence="2">Predicted metal-dependent hydrolase, TIM-barrel fold</fullName>
    </submittedName>
</protein>
<dbReference type="InterPro" id="IPR006680">
    <property type="entry name" value="Amidohydro-rel"/>
</dbReference>
<organism evidence="2 3">
    <name type="scientific">Salipiger thiooxidans</name>
    <dbReference type="NCBI Taxonomy" id="282683"/>
    <lineage>
        <taxon>Bacteria</taxon>
        <taxon>Pseudomonadati</taxon>
        <taxon>Pseudomonadota</taxon>
        <taxon>Alphaproteobacteria</taxon>
        <taxon>Rhodobacterales</taxon>
        <taxon>Roseobacteraceae</taxon>
        <taxon>Salipiger</taxon>
    </lineage>
</organism>
<dbReference type="STRING" id="282683.SAMN04488105_13715"/>
<dbReference type="AlphaFoldDB" id="A0A1G7MKU6"/>
<keyword evidence="3" id="KW-1185">Reference proteome</keyword>
<dbReference type="Gene3D" id="3.20.20.140">
    <property type="entry name" value="Metal-dependent hydrolases"/>
    <property type="match status" value="1"/>
</dbReference>
<reference evidence="3" key="1">
    <citation type="submission" date="2016-10" db="EMBL/GenBank/DDBJ databases">
        <authorList>
            <person name="Varghese N."/>
            <person name="Submissions S."/>
        </authorList>
    </citation>
    <scope>NUCLEOTIDE SEQUENCE [LARGE SCALE GENOMIC DNA]</scope>
    <source>
        <strain evidence="3">DSM 10146</strain>
    </source>
</reference>
<feature type="domain" description="Amidohydrolase-related" evidence="1">
    <location>
        <begin position="4"/>
        <end position="255"/>
    </location>
</feature>
<dbReference type="Proteomes" id="UP000198994">
    <property type="component" value="Unassembled WGS sequence"/>
</dbReference>
<evidence type="ECO:0000313" key="3">
    <source>
        <dbReference type="Proteomes" id="UP000198994"/>
    </source>
</evidence>
<dbReference type="GO" id="GO:0016787">
    <property type="term" value="F:hydrolase activity"/>
    <property type="evidence" value="ECO:0007669"/>
    <property type="project" value="UniProtKB-KW"/>
</dbReference>
<dbReference type="PANTHER" id="PTHR35563">
    <property type="entry name" value="BARREL METAL-DEPENDENT HYDROLASE, PUTATIVE (AFU_ORTHOLOGUE AFUA_1G16240)-RELATED"/>
    <property type="match status" value="1"/>
</dbReference>
<dbReference type="SUPFAM" id="SSF51556">
    <property type="entry name" value="Metallo-dependent hydrolases"/>
    <property type="match status" value="1"/>
</dbReference>
<dbReference type="PANTHER" id="PTHR35563:SF2">
    <property type="entry name" value="BARREL METAL-DEPENDENT HYDROLASE, PUTATIVE (AFU_ORTHOLOGUE AFUA_1G16240)-RELATED"/>
    <property type="match status" value="1"/>
</dbReference>
<dbReference type="InterPro" id="IPR032466">
    <property type="entry name" value="Metal_Hydrolase"/>
</dbReference>
<accession>A0A1G7MKU6</accession>
<dbReference type="OrthoDB" id="9787654at2"/>
<sequence>MITDCHIHSFAKTEAPQTGAYVPPARDIRDYTDEAAPLGVRRAVVVQASVDGTDNSRLVEVLGTDGPVALRGVAMIDADADLQALHDAGIRATRIQDRARLGDSALDQLPRLAKRVAEVGWHIELNTEPRSFDRLADMMADLPEGLRLVLDHMGHVDPAAPSPLFRLLETGRVWAKLSPTRVSTDIGHYGDLSALIERLGAAFPDQIIWGSDWPHVMTPEPVPEIPPMLKLCREALSQDSFTRCMWDNPERLYGF</sequence>
<evidence type="ECO:0000259" key="1">
    <source>
        <dbReference type="Pfam" id="PF04909"/>
    </source>
</evidence>
<gene>
    <name evidence="2" type="ORF">SAMN04488105_13715</name>
</gene>
<proteinExistence type="predicted"/>
<keyword evidence="2" id="KW-0378">Hydrolase</keyword>